<dbReference type="AlphaFoldDB" id="A0A6G0ZMI2"/>
<keyword evidence="2" id="KW-0472">Membrane</keyword>
<evidence type="ECO:0000256" key="2">
    <source>
        <dbReference type="SAM" id="Phobius"/>
    </source>
</evidence>
<keyword evidence="2" id="KW-1133">Transmembrane helix</keyword>
<organism evidence="3 4">
    <name type="scientific">Aphis craccivora</name>
    <name type="common">Cowpea aphid</name>
    <dbReference type="NCBI Taxonomy" id="307492"/>
    <lineage>
        <taxon>Eukaryota</taxon>
        <taxon>Metazoa</taxon>
        <taxon>Ecdysozoa</taxon>
        <taxon>Arthropoda</taxon>
        <taxon>Hexapoda</taxon>
        <taxon>Insecta</taxon>
        <taxon>Pterygota</taxon>
        <taxon>Neoptera</taxon>
        <taxon>Paraneoptera</taxon>
        <taxon>Hemiptera</taxon>
        <taxon>Sternorrhyncha</taxon>
        <taxon>Aphidomorpha</taxon>
        <taxon>Aphidoidea</taxon>
        <taxon>Aphididae</taxon>
        <taxon>Aphidini</taxon>
        <taxon>Aphis</taxon>
        <taxon>Aphis</taxon>
    </lineage>
</organism>
<feature type="region of interest" description="Disordered" evidence="1">
    <location>
        <begin position="255"/>
        <end position="310"/>
    </location>
</feature>
<dbReference type="Gene3D" id="2.20.20.160">
    <property type="match status" value="1"/>
</dbReference>
<accession>A0A6G0ZMI2</accession>
<dbReference type="EMBL" id="VUJU01000150">
    <property type="protein sequence ID" value="KAF0772662.1"/>
    <property type="molecule type" value="Genomic_DNA"/>
</dbReference>
<proteinExistence type="predicted"/>
<protein>
    <submittedName>
        <fullName evidence="3">Uncharacterized protein</fullName>
    </submittedName>
</protein>
<keyword evidence="4" id="KW-1185">Reference proteome</keyword>
<feature type="region of interest" description="Disordered" evidence="1">
    <location>
        <begin position="160"/>
        <end position="181"/>
    </location>
</feature>
<dbReference type="OrthoDB" id="6413868at2759"/>
<sequence>MCLRVYLLLTISINIFIYSNAMYRRSGHMKRMINTEYKILSQLSDLIIYIIGEDSQKTKLVITYVPFTQSQISTYHDCKIIIQETNKSATPNQGLKPTKYHYYPHNQHIYLLPECAVQQVCNAVYVRLNYTQPLCACPSRYKEPCSASLNADDLHTTELSTDTTGKVNPYSGQNVRTSGRNEDVPFAEGLVVIGSTKRPHRKIALPGHLQMSAHQSSGRLFDSCTEGPMSHDQPTYASVPGIRVYGMMCVTKNGGGSSHQTTLAPPLHSSSAPITKRRARPLRTPRSLDSYYRSSSESQLSPPFPWRRAM</sequence>
<name>A0A6G0ZMI2_APHCR</name>
<feature type="non-terminal residue" evidence="3">
    <location>
        <position position="310"/>
    </location>
</feature>
<feature type="compositionally biased region" description="Polar residues" evidence="1">
    <location>
        <begin position="258"/>
        <end position="273"/>
    </location>
</feature>
<feature type="transmembrane region" description="Helical" evidence="2">
    <location>
        <begin position="6"/>
        <end position="23"/>
    </location>
</feature>
<evidence type="ECO:0000256" key="1">
    <source>
        <dbReference type="SAM" id="MobiDB-lite"/>
    </source>
</evidence>
<gene>
    <name evidence="3" type="ORF">FWK35_00003873</name>
</gene>
<keyword evidence="2" id="KW-0812">Transmembrane</keyword>
<evidence type="ECO:0000313" key="3">
    <source>
        <dbReference type="EMBL" id="KAF0772662.1"/>
    </source>
</evidence>
<reference evidence="3 4" key="1">
    <citation type="submission" date="2019-08" db="EMBL/GenBank/DDBJ databases">
        <title>Whole genome of Aphis craccivora.</title>
        <authorList>
            <person name="Voronova N.V."/>
            <person name="Shulinski R.S."/>
            <person name="Bandarenka Y.V."/>
            <person name="Zhorov D.G."/>
            <person name="Warner D."/>
        </authorList>
    </citation>
    <scope>NUCLEOTIDE SEQUENCE [LARGE SCALE GENOMIC DNA]</scope>
    <source>
        <strain evidence="3">180601</strain>
        <tissue evidence="3">Whole Body</tissue>
    </source>
</reference>
<dbReference type="Proteomes" id="UP000478052">
    <property type="component" value="Unassembled WGS sequence"/>
</dbReference>
<evidence type="ECO:0000313" key="4">
    <source>
        <dbReference type="Proteomes" id="UP000478052"/>
    </source>
</evidence>
<feature type="compositionally biased region" description="Polar residues" evidence="1">
    <location>
        <begin position="160"/>
        <end position="178"/>
    </location>
</feature>
<feature type="compositionally biased region" description="Low complexity" evidence="1">
    <location>
        <begin position="287"/>
        <end position="301"/>
    </location>
</feature>
<comment type="caution">
    <text evidence="3">The sequence shown here is derived from an EMBL/GenBank/DDBJ whole genome shotgun (WGS) entry which is preliminary data.</text>
</comment>